<evidence type="ECO:0000256" key="1">
    <source>
        <dbReference type="SAM" id="MobiDB-lite"/>
    </source>
</evidence>
<evidence type="ECO:0000313" key="3">
    <source>
        <dbReference type="Proteomes" id="UP000244336"/>
    </source>
</evidence>
<reference evidence="2 3" key="1">
    <citation type="submission" date="2018-04" db="EMBL/GenBank/DDBJ databases">
        <title>WGS assembly of Panicum hallii var. hallii HAL2.</title>
        <authorList>
            <person name="Lovell J."/>
            <person name="Jenkins J."/>
            <person name="Lowry D."/>
            <person name="Mamidi S."/>
            <person name="Sreedasyam A."/>
            <person name="Weng X."/>
            <person name="Barry K."/>
            <person name="Bonette J."/>
            <person name="Campitelli B."/>
            <person name="Daum C."/>
            <person name="Gordon S."/>
            <person name="Gould B."/>
            <person name="Lipzen A."/>
            <person name="MacQueen A."/>
            <person name="Palacio-Mejia J."/>
            <person name="Plott C."/>
            <person name="Shakirov E."/>
            <person name="Shu S."/>
            <person name="Yoshinaga Y."/>
            <person name="Zane M."/>
            <person name="Rokhsar D."/>
            <person name="Grimwood J."/>
            <person name="Schmutz J."/>
            <person name="Juenger T."/>
        </authorList>
    </citation>
    <scope>NUCLEOTIDE SEQUENCE [LARGE SCALE GENOMIC DNA]</scope>
    <source>
        <strain evidence="3">cv. HAL2</strain>
    </source>
</reference>
<dbReference type="Gramene" id="PUZ48963">
    <property type="protein sequence ID" value="PUZ48963"/>
    <property type="gene ID" value="GQ55_7G287400"/>
</dbReference>
<name>A0A2T7D0E1_9POAL</name>
<keyword evidence="3" id="KW-1185">Reference proteome</keyword>
<dbReference type="AlphaFoldDB" id="A0A2T7D0E1"/>
<organism evidence="2 3">
    <name type="scientific">Panicum hallii var. hallii</name>
    <dbReference type="NCBI Taxonomy" id="1504633"/>
    <lineage>
        <taxon>Eukaryota</taxon>
        <taxon>Viridiplantae</taxon>
        <taxon>Streptophyta</taxon>
        <taxon>Embryophyta</taxon>
        <taxon>Tracheophyta</taxon>
        <taxon>Spermatophyta</taxon>
        <taxon>Magnoliopsida</taxon>
        <taxon>Liliopsida</taxon>
        <taxon>Poales</taxon>
        <taxon>Poaceae</taxon>
        <taxon>PACMAD clade</taxon>
        <taxon>Panicoideae</taxon>
        <taxon>Panicodae</taxon>
        <taxon>Paniceae</taxon>
        <taxon>Panicinae</taxon>
        <taxon>Panicum</taxon>
        <taxon>Panicum sect. Panicum</taxon>
    </lineage>
</organism>
<feature type="region of interest" description="Disordered" evidence="1">
    <location>
        <begin position="1"/>
        <end position="26"/>
    </location>
</feature>
<accession>A0A2T7D0E1</accession>
<dbReference type="OrthoDB" id="10398751at2759"/>
<dbReference type="EMBL" id="CM009755">
    <property type="protein sequence ID" value="PUZ48963.1"/>
    <property type="molecule type" value="Genomic_DNA"/>
</dbReference>
<feature type="compositionally biased region" description="Basic and acidic residues" evidence="1">
    <location>
        <begin position="1"/>
        <end position="10"/>
    </location>
</feature>
<gene>
    <name evidence="2" type="ORF">GQ55_7G287400</name>
</gene>
<dbReference type="Proteomes" id="UP000244336">
    <property type="component" value="Chromosome 7"/>
</dbReference>
<sequence>MAAAGSEERTGGMTTPSRGAAMGARPMALAPLPPALEVGCLRAAFRRWRRPDQTGAREGQPLPRRIGVLGRRTRARWWPGGQADGLGAAGPCLLLAGWIRGPYLRQTVTRPFRPSRHDDLNCSSHRCITICD</sequence>
<evidence type="ECO:0000313" key="2">
    <source>
        <dbReference type="EMBL" id="PUZ48963.1"/>
    </source>
</evidence>
<protein>
    <submittedName>
        <fullName evidence="2">Uncharacterized protein</fullName>
    </submittedName>
</protein>
<proteinExistence type="predicted"/>